<gene>
    <name evidence="3" type="ORF">ABC969_14575</name>
</gene>
<feature type="domain" description="Acyltransferase 3" evidence="2">
    <location>
        <begin position="5"/>
        <end position="355"/>
    </location>
</feature>
<feature type="transmembrane region" description="Helical" evidence="1">
    <location>
        <begin position="340"/>
        <end position="358"/>
    </location>
</feature>
<dbReference type="PANTHER" id="PTHR36927">
    <property type="entry name" value="BLR4337 PROTEIN"/>
    <property type="match status" value="1"/>
</dbReference>
<dbReference type="Proteomes" id="UP001404104">
    <property type="component" value="Unassembled WGS sequence"/>
</dbReference>
<accession>A0ABU9XVT3</accession>
<feature type="transmembrane region" description="Helical" evidence="1">
    <location>
        <begin position="87"/>
        <end position="105"/>
    </location>
</feature>
<dbReference type="Pfam" id="PF01757">
    <property type="entry name" value="Acyl_transf_3"/>
    <property type="match status" value="1"/>
</dbReference>
<feature type="transmembrane region" description="Helical" evidence="1">
    <location>
        <begin position="142"/>
        <end position="162"/>
    </location>
</feature>
<keyword evidence="4" id="KW-1185">Reference proteome</keyword>
<dbReference type="RefSeq" id="WP_345866078.1">
    <property type="nucleotide sequence ID" value="NZ_JBDIMF010000007.1"/>
</dbReference>
<evidence type="ECO:0000313" key="4">
    <source>
        <dbReference type="Proteomes" id="UP001404104"/>
    </source>
</evidence>
<organism evidence="3 4">
    <name type="scientific">Sphingomonas qilianensis</name>
    <dbReference type="NCBI Taxonomy" id="1736690"/>
    <lineage>
        <taxon>Bacteria</taxon>
        <taxon>Pseudomonadati</taxon>
        <taxon>Pseudomonadota</taxon>
        <taxon>Alphaproteobacteria</taxon>
        <taxon>Sphingomonadales</taxon>
        <taxon>Sphingomonadaceae</taxon>
        <taxon>Sphingomonas</taxon>
    </lineage>
</organism>
<feature type="transmembrane region" description="Helical" evidence="1">
    <location>
        <begin position="44"/>
        <end position="66"/>
    </location>
</feature>
<feature type="transmembrane region" description="Helical" evidence="1">
    <location>
        <begin position="238"/>
        <end position="260"/>
    </location>
</feature>
<keyword evidence="3" id="KW-0012">Acyltransferase</keyword>
<dbReference type="EMBL" id="JBDIMF010000007">
    <property type="protein sequence ID" value="MEN2787639.1"/>
    <property type="molecule type" value="Genomic_DNA"/>
</dbReference>
<keyword evidence="1" id="KW-0812">Transmembrane</keyword>
<dbReference type="GO" id="GO:0016746">
    <property type="term" value="F:acyltransferase activity"/>
    <property type="evidence" value="ECO:0007669"/>
    <property type="project" value="UniProtKB-KW"/>
</dbReference>
<name>A0ABU9XVT3_9SPHN</name>
<sequence>MARHYGLDWLRIGAFALLILYHIGMVFVPWGFHAQTAHPIDWVAIPMMAINPWRLALLFVVSGYASRALLDKGTGLGAFARSRSARLLVPLLFGMIVVVPLQPWIELTTQRGYTGSFWRFLAHDYFGFAKVSGLLLPATQHLWFVLYLWLYTMLLAITAVLLGGRSLQRAFDAVFGGIRLWLLPMLWLVLVSAWLFVGARETHALWGDWVAHATYLPAFLFGFGFAGSQTGFAATARWWRWAAVVALLSYALVVGIEYAWPVNVPTPFPYGHIFSAARGAQGWSAIIALIGFADRHWNHNHPWHATLTEAVFPFYLIHQTVIVGVEGALLPYGLHPAAEFAILVVSTVAACWAFYLIGREIRWLRPLIGLRQRGPIHPPMRATLATEEA</sequence>
<feature type="transmembrane region" description="Helical" evidence="1">
    <location>
        <begin position="209"/>
        <end position="226"/>
    </location>
</feature>
<reference evidence="3 4" key="1">
    <citation type="submission" date="2024-05" db="EMBL/GenBank/DDBJ databases">
        <authorList>
            <person name="Liu Q."/>
            <person name="Xin Y.-H."/>
        </authorList>
    </citation>
    <scope>NUCLEOTIDE SEQUENCE [LARGE SCALE GENOMIC DNA]</scope>
    <source>
        <strain evidence="3 4">CGMCC 1.15349</strain>
    </source>
</reference>
<dbReference type="InterPro" id="IPR002656">
    <property type="entry name" value="Acyl_transf_3_dom"/>
</dbReference>
<feature type="transmembrane region" description="Helical" evidence="1">
    <location>
        <begin position="174"/>
        <end position="197"/>
    </location>
</feature>
<feature type="transmembrane region" description="Helical" evidence="1">
    <location>
        <begin position="12"/>
        <end position="32"/>
    </location>
</feature>
<comment type="caution">
    <text evidence="3">The sequence shown here is derived from an EMBL/GenBank/DDBJ whole genome shotgun (WGS) entry which is preliminary data.</text>
</comment>
<keyword evidence="1" id="KW-0472">Membrane</keyword>
<dbReference type="EC" id="2.3.1.-" evidence="3"/>
<evidence type="ECO:0000259" key="2">
    <source>
        <dbReference type="Pfam" id="PF01757"/>
    </source>
</evidence>
<evidence type="ECO:0000256" key="1">
    <source>
        <dbReference type="SAM" id="Phobius"/>
    </source>
</evidence>
<proteinExistence type="predicted"/>
<dbReference type="PANTHER" id="PTHR36927:SF3">
    <property type="entry name" value="GLUCANS BIOSYNTHESIS PROTEIN C"/>
    <property type="match status" value="1"/>
</dbReference>
<evidence type="ECO:0000313" key="3">
    <source>
        <dbReference type="EMBL" id="MEN2787639.1"/>
    </source>
</evidence>
<keyword evidence="1" id="KW-1133">Transmembrane helix</keyword>
<dbReference type="InterPro" id="IPR050623">
    <property type="entry name" value="Glucan_succinyl_AcylTrfase"/>
</dbReference>
<keyword evidence="3" id="KW-0808">Transferase</keyword>
<protein>
    <submittedName>
        <fullName evidence="3">Acyltransferase</fullName>
        <ecNumber evidence="3">2.3.1.-</ecNumber>
    </submittedName>
</protein>